<reference evidence="1" key="1">
    <citation type="submission" date="2021-02" db="EMBL/GenBank/DDBJ databases">
        <authorList>
            <person name="Dougan E. K."/>
            <person name="Rhodes N."/>
            <person name="Thang M."/>
            <person name="Chan C."/>
        </authorList>
    </citation>
    <scope>NUCLEOTIDE SEQUENCE</scope>
</reference>
<comment type="caution">
    <text evidence="1">The sequence shown here is derived from an EMBL/GenBank/DDBJ whole genome shotgun (WGS) entry which is preliminary data.</text>
</comment>
<proteinExistence type="predicted"/>
<gene>
    <name evidence="1" type="primary">Dhrs13</name>
    <name evidence="1" type="ORF">SNAT2548_LOCUS18120</name>
</gene>
<protein>
    <submittedName>
        <fullName evidence="1">Dhrs13 protein</fullName>
    </submittedName>
</protein>
<dbReference type="EMBL" id="CAJNDS010002135">
    <property type="protein sequence ID" value="CAE7345648.1"/>
    <property type="molecule type" value="Genomic_DNA"/>
</dbReference>
<sequence>MVLQVLSTWNFDVLGHELTACDIKALDSYMKRCKLGPFRLGRALELLSDPSHEAREELESLRSKARRRLEGLKHIQRVRMNRLDVNPDEEGPAFGSQFALPLPILKVMCPGSLDSSCGKRQQLPHFETLKR</sequence>
<dbReference type="Proteomes" id="UP000604046">
    <property type="component" value="Unassembled WGS sequence"/>
</dbReference>
<evidence type="ECO:0000313" key="1">
    <source>
        <dbReference type="EMBL" id="CAE7345648.1"/>
    </source>
</evidence>
<keyword evidence="2" id="KW-1185">Reference proteome</keyword>
<dbReference type="OrthoDB" id="10437616at2759"/>
<accession>A0A812PS64</accession>
<dbReference type="AlphaFoldDB" id="A0A812PS64"/>
<name>A0A812PS64_9DINO</name>
<evidence type="ECO:0000313" key="2">
    <source>
        <dbReference type="Proteomes" id="UP000604046"/>
    </source>
</evidence>
<organism evidence="1 2">
    <name type="scientific">Symbiodinium natans</name>
    <dbReference type="NCBI Taxonomy" id="878477"/>
    <lineage>
        <taxon>Eukaryota</taxon>
        <taxon>Sar</taxon>
        <taxon>Alveolata</taxon>
        <taxon>Dinophyceae</taxon>
        <taxon>Suessiales</taxon>
        <taxon>Symbiodiniaceae</taxon>
        <taxon>Symbiodinium</taxon>
    </lineage>
</organism>